<dbReference type="AlphaFoldDB" id="A0A0G4GV25"/>
<sequence length="425" mass="48375">MPAIGGTSLQSWRFLAAFLLVLLVSVVPRGFAVDSCDGSPPGMWPADNPDTQQGGEKNALHPVVWTNDFHISTIGNVKKLLEPIGVKFIDKSLSGHCHMTKTCAKDLKVLNRGNGITPNPAIRKEFQQVYASDPEFAQVDVVMCFHPSAMCELFMPLGKRLFVIATTRYEMGRHQKSEWEEWNKNLLEIAADKNNVVAANNPYDQHYIEYFTGIRPLLLPSVIRMPDSYTGESSDILVTAMHPNRPPIWAQLNAVSSRLVSLRRKYGHYSYKQLCENTAILHIPYQLSVMSLFEHYAMGIPILVPSPKFLWELHDAYDVVTERTWTRVHTSTRPTGSIIPGFKTSDSVPDPNDDRSEEAFLHWAQYGDYYTLPHIVQFDSWDHLRDILEKYGPTDWRAVSEKMLASNAKLLEQVTEKWKTLLRMQ</sequence>
<name>A0A0G4GV25_9ALVE</name>
<accession>A0A0G4GV25</accession>
<organism evidence="2">
    <name type="scientific">Chromera velia CCMP2878</name>
    <dbReference type="NCBI Taxonomy" id="1169474"/>
    <lineage>
        <taxon>Eukaryota</taxon>
        <taxon>Sar</taxon>
        <taxon>Alveolata</taxon>
        <taxon>Colpodellida</taxon>
        <taxon>Chromeraceae</taxon>
        <taxon>Chromera</taxon>
    </lineage>
</organism>
<protein>
    <submittedName>
        <fullName evidence="2">Uncharacterized protein</fullName>
    </submittedName>
</protein>
<gene>
    <name evidence="2" type="ORF">Cvel_23511</name>
</gene>
<dbReference type="VEuPathDB" id="CryptoDB:Cvel_23511"/>
<feature type="signal peptide" evidence="1">
    <location>
        <begin position="1"/>
        <end position="32"/>
    </location>
</feature>
<dbReference type="EMBL" id="CDMZ01001582">
    <property type="protein sequence ID" value="CEM34748.1"/>
    <property type="molecule type" value="Genomic_DNA"/>
</dbReference>
<proteinExistence type="predicted"/>
<evidence type="ECO:0000313" key="2">
    <source>
        <dbReference type="EMBL" id="CEM34748.1"/>
    </source>
</evidence>
<evidence type="ECO:0000256" key="1">
    <source>
        <dbReference type="SAM" id="SignalP"/>
    </source>
</evidence>
<feature type="chain" id="PRO_5005191226" evidence="1">
    <location>
        <begin position="33"/>
        <end position="425"/>
    </location>
</feature>
<reference evidence="2" key="1">
    <citation type="submission" date="2014-11" db="EMBL/GenBank/DDBJ databases">
        <authorList>
            <person name="Otto D Thomas"/>
            <person name="Naeem Raeece"/>
        </authorList>
    </citation>
    <scope>NUCLEOTIDE SEQUENCE</scope>
</reference>
<keyword evidence="1" id="KW-0732">Signal</keyword>